<evidence type="ECO:0000256" key="4">
    <source>
        <dbReference type="ARBA" id="ARBA00023069"/>
    </source>
</evidence>
<evidence type="ECO:0000256" key="6">
    <source>
        <dbReference type="SAM" id="MobiDB-lite"/>
    </source>
</evidence>
<dbReference type="InterPro" id="IPR001611">
    <property type="entry name" value="Leu-rich_rpt"/>
</dbReference>
<organism evidence="7 10">
    <name type="scientific">Microcaecilia unicolor</name>
    <dbReference type="NCBI Taxonomy" id="1415580"/>
    <lineage>
        <taxon>Eukaryota</taxon>
        <taxon>Metazoa</taxon>
        <taxon>Chordata</taxon>
        <taxon>Craniata</taxon>
        <taxon>Vertebrata</taxon>
        <taxon>Euteleostomi</taxon>
        <taxon>Amphibia</taxon>
        <taxon>Gymnophiona</taxon>
        <taxon>Siphonopidae</taxon>
        <taxon>Microcaecilia</taxon>
    </lineage>
</organism>
<dbReference type="PANTHER" id="PTHR45973">
    <property type="entry name" value="PROTEIN PHOSPHATASE 1 REGULATORY SUBUNIT SDS22-RELATED"/>
    <property type="match status" value="1"/>
</dbReference>
<evidence type="ECO:0000313" key="9">
    <source>
        <dbReference type="RefSeq" id="XP_030077176.1"/>
    </source>
</evidence>
<dbReference type="OrthoDB" id="7451790at2759"/>
<keyword evidence="7" id="KW-1185">Reference proteome</keyword>
<feature type="region of interest" description="Disordered" evidence="6">
    <location>
        <begin position="159"/>
        <end position="191"/>
    </location>
</feature>
<feature type="compositionally biased region" description="Basic and acidic residues" evidence="6">
    <location>
        <begin position="303"/>
        <end position="321"/>
    </location>
</feature>
<evidence type="ECO:0000313" key="7">
    <source>
        <dbReference type="Proteomes" id="UP000515156"/>
    </source>
</evidence>
<feature type="compositionally biased region" description="Polar residues" evidence="6">
    <location>
        <begin position="236"/>
        <end position="245"/>
    </location>
</feature>
<dbReference type="SUPFAM" id="SSF52058">
    <property type="entry name" value="L domain-like"/>
    <property type="match status" value="1"/>
</dbReference>
<feature type="region of interest" description="Disordered" evidence="6">
    <location>
        <begin position="288"/>
        <end position="350"/>
    </location>
</feature>
<dbReference type="RefSeq" id="XP_030077175.1">
    <property type="nucleotide sequence ID" value="XM_030221315.1"/>
</dbReference>
<dbReference type="Gene3D" id="3.80.10.10">
    <property type="entry name" value="Ribonuclease Inhibitor"/>
    <property type="match status" value="1"/>
</dbReference>
<dbReference type="PANTHER" id="PTHR45973:SF9">
    <property type="entry name" value="LEUCINE-RICH REPEAT-CONTAINING PROTEIN 46"/>
    <property type="match status" value="1"/>
</dbReference>
<gene>
    <name evidence="8 9 10" type="primary">LRRC46</name>
</gene>
<reference evidence="8 9" key="1">
    <citation type="submission" date="2025-04" db="UniProtKB">
        <authorList>
            <consortium name="RefSeq"/>
        </authorList>
    </citation>
    <scope>IDENTIFICATION</scope>
</reference>
<protein>
    <submittedName>
        <fullName evidence="8 9">Leucine-rich repeat-containing protein 46 isoform X1</fullName>
    </submittedName>
</protein>
<feature type="region of interest" description="Disordered" evidence="6">
    <location>
        <begin position="215"/>
        <end position="262"/>
    </location>
</feature>
<evidence type="ECO:0000313" key="10">
    <source>
        <dbReference type="RefSeq" id="XP_030077177.1"/>
    </source>
</evidence>
<dbReference type="SMART" id="SM00365">
    <property type="entry name" value="LRR_SD22"/>
    <property type="match status" value="3"/>
</dbReference>
<dbReference type="AlphaFoldDB" id="A0A6P7ZCS5"/>
<keyword evidence="3" id="KW-0677">Repeat</keyword>
<comment type="subcellular location">
    <subcellularLocation>
        <location evidence="1">Cell projection</location>
        <location evidence="1">Cilium</location>
    </subcellularLocation>
</comment>
<proteinExistence type="predicted"/>
<name>A0A6P7ZCS5_9AMPH</name>
<dbReference type="InterPro" id="IPR050576">
    <property type="entry name" value="Cilia_flagella_integrity"/>
</dbReference>
<sequence length="350" mass="39402">MQKKPQGSTRTISPSLIAKRNLDIHLESQSHESLLQALSSLQTVRLDREKITSIGNLKVVRMIHSLYLQQNEIEKIEHLDVLSNLCFLTLARNAISNVENLTSLQRLQFLDLSYNQIERLEPDELPPSLLILHLTGNGCTKHKGYREQMVETLPLLQELDGQPVPGKGSEEQTVKSDGNSDSDDHDFTEASIPLNKDKGFFEFLHQVMWDRSARRRRDAQKEHEARMEELSDLLQPRNTSLSSLHPNPEQHQRPKKDLPVPNPGMSGVQGAVGIKFCKIKVLGIPNKPKSESSVAPECTSDPEPVRRTSEKAHTMRREIPLSKKVMPGKILPQPVKNIISSKTADPGLKK</sequence>
<dbReference type="Proteomes" id="UP000515156">
    <property type="component" value="Chromosome 12"/>
</dbReference>
<evidence type="ECO:0000313" key="8">
    <source>
        <dbReference type="RefSeq" id="XP_030077175.1"/>
    </source>
</evidence>
<dbReference type="KEGG" id="muo:115481873"/>
<keyword evidence="4" id="KW-0969">Cilium</keyword>
<dbReference type="CTD" id="90506"/>
<keyword evidence="2" id="KW-0433">Leucine-rich repeat</keyword>
<dbReference type="GeneID" id="115481873"/>
<dbReference type="PROSITE" id="PS51450">
    <property type="entry name" value="LRR"/>
    <property type="match status" value="3"/>
</dbReference>
<evidence type="ECO:0000256" key="3">
    <source>
        <dbReference type="ARBA" id="ARBA00022737"/>
    </source>
</evidence>
<dbReference type="RefSeq" id="XP_030077177.1">
    <property type="nucleotide sequence ID" value="XM_030221317.1"/>
</dbReference>
<dbReference type="RefSeq" id="XP_030077176.1">
    <property type="nucleotide sequence ID" value="XM_030221316.1"/>
</dbReference>
<evidence type="ECO:0000256" key="5">
    <source>
        <dbReference type="ARBA" id="ARBA00023273"/>
    </source>
</evidence>
<evidence type="ECO:0000256" key="1">
    <source>
        <dbReference type="ARBA" id="ARBA00004138"/>
    </source>
</evidence>
<dbReference type="InterPro" id="IPR032675">
    <property type="entry name" value="LRR_dom_sf"/>
</dbReference>
<keyword evidence="5" id="KW-0966">Cell projection</keyword>
<evidence type="ECO:0000256" key="2">
    <source>
        <dbReference type="ARBA" id="ARBA00022614"/>
    </source>
</evidence>
<accession>A0A6P7ZCS5</accession>
<feature type="compositionally biased region" description="Basic and acidic residues" evidence="6">
    <location>
        <begin position="248"/>
        <end position="258"/>
    </location>
</feature>
<feature type="compositionally biased region" description="Basic and acidic residues" evidence="6">
    <location>
        <begin position="219"/>
        <end position="229"/>
    </location>
</feature>